<dbReference type="PANTHER" id="PTHR46910">
    <property type="entry name" value="TRANSCRIPTION FACTOR PDR1"/>
    <property type="match status" value="1"/>
</dbReference>
<feature type="region of interest" description="Disordered" evidence="3">
    <location>
        <begin position="181"/>
        <end position="248"/>
    </location>
</feature>
<dbReference type="GO" id="GO:0008270">
    <property type="term" value="F:zinc ion binding"/>
    <property type="evidence" value="ECO:0007669"/>
    <property type="project" value="InterPro"/>
</dbReference>
<reference evidence="5 6" key="1">
    <citation type="journal article" date="2012" name="Science">
        <title>The Paleozoic origin of enzymatic lignin decomposition reconstructed from 31 fungal genomes.</title>
        <authorList>
            <person name="Floudas D."/>
            <person name="Binder M."/>
            <person name="Riley R."/>
            <person name="Barry K."/>
            <person name="Blanchette R.A."/>
            <person name="Henrissat B."/>
            <person name="Martinez A.T."/>
            <person name="Otillar R."/>
            <person name="Spatafora J.W."/>
            <person name="Yadav J.S."/>
            <person name="Aerts A."/>
            <person name="Benoit I."/>
            <person name="Boyd A."/>
            <person name="Carlson A."/>
            <person name="Copeland A."/>
            <person name="Coutinho P.M."/>
            <person name="de Vries R.P."/>
            <person name="Ferreira P."/>
            <person name="Findley K."/>
            <person name="Foster B."/>
            <person name="Gaskell J."/>
            <person name="Glotzer D."/>
            <person name="Gorecki P."/>
            <person name="Heitman J."/>
            <person name="Hesse C."/>
            <person name="Hori C."/>
            <person name="Igarashi K."/>
            <person name="Jurgens J.A."/>
            <person name="Kallen N."/>
            <person name="Kersten P."/>
            <person name="Kohler A."/>
            <person name="Kuees U."/>
            <person name="Kumar T.K.A."/>
            <person name="Kuo A."/>
            <person name="LaButti K."/>
            <person name="Larrondo L.F."/>
            <person name="Lindquist E."/>
            <person name="Ling A."/>
            <person name="Lombard V."/>
            <person name="Lucas S."/>
            <person name="Lundell T."/>
            <person name="Martin R."/>
            <person name="McLaughlin D.J."/>
            <person name="Morgenstern I."/>
            <person name="Morin E."/>
            <person name="Murat C."/>
            <person name="Nagy L.G."/>
            <person name="Nolan M."/>
            <person name="Ohm R.A."/>
            <person name="Patyshakuliyeva A."/>
            <person name="Rokas A."/>
            <person name="Ruiz-Duenas F.J."/>
            <person name="Sabat G."/>
            <person name="Salamov A."/>
            <person name="Samejima M."/>
            <person name="Schmutz J."/>
            <person name="Slot J.C."/>
            <person name="St John F."/>
            <person name="Stenlid J."/>
            <person name="Sun H."/>
            <person name="Sun S."/>
            <person name="Syed K."/>
            <person name="Tsang A."/>
            <person name="Wiebenga A."/>
            <person name="Young D."/>
            <person name="Pisabarro A."/>
            <person name="Eastwood D.C."/>
            <person name="Martin F."/>
            <person name="Cullen D."/>
            <person name="Grigoriev I.V."/>
            <person name="Hibbett D.S."/>
        </authorList>
    </citation>
    <scope>NUCLEOTIDE SEQUENCE [LARGE SCALE GENOMIC DNA]</scope>
    <source>
        <strain evidence="5 6">MD-104</strain>
    </source>
</reference>
<keyword evidence="1" id="KW-0479">Metal-binding</keyword>
<dbReference type="Pfam" id="PF04082">
    <property type="entry name" value="Fungal_trans"/>
    <property type="match status" value="1"/>
</dbReference>
<dbReference type="GO" id="GO:0003677">
    <property type="term" value="F:DNA binding"/>
    <property type="evidence" value="ECO:0007669"/>
    <property type="project" value="InterPro"/>
</dbReference>
<evidence type="ECO:0000256" key="3">
    <source>
        <dbReference type="SAM" id="MobiDB-lite"/>
    </source>
</evidence>
<dbReference type="AlphaFoldDB" id="A0A2H3JXL8"/>
<evidence type="ECO:0000259" key="4">
    <source>
        <dbReference type="PROSITE" id="PS50048"/>
    </source>
</evidence>
<dbReference type="OrthoDB" id="4456959at2759"/>
<dbReference type="CDD" id="cd12148">
    <property type="entry name" value="fungal_TF_MHR"/>
    <property type="match status" value="1"/>
</dbReference>
<dbReference type="SMART" id="SM00906">
    <property type="entry name" value="Fungal_trans"/>
    <property type="match status" value="1"/>
</dbReference>
<gene>
    <name evidence="5" type="ORF">WOLCODRAFT_138497</name>
</gene>
<dbReference type="Pfam" id="PF00172">
    <property type="entry name" value="Zn_clus"/>
    <property type="match status" value="1"/>
</dbReference>
<feature type="compositionally biased region" description="Basic residues" evidence="3">
    <location>
        <begin position="203"/>
        <end position="214"/>
    </location>
</feature>
<name>A0A2H3JXL8_WOLCO</name>
<protein>
    <recommendedName>
        <fullName evidence="4">Zn(2)-C6 fungal-type domain-containing protein</fullName>
    </recommendedName>
</protein>
<evidence type="ECO:0000256" key="2">
    <source>
        <dbReference type="ARBA" id="ARBA00023242"/>
    </source>
</evidence>
<feature type="region of interest" description="Disordered" evidence="3">
    <location>
        <begin position="811"/>
        <end position="844"/>
    </location>
</feature>
<dbReference type="InterPro" id="IPR050987">
    <property type="entry name" value="AtrR-like"/>
</dbReference>
<organism evidence="5 6">
    <name type="scientific">Wolfiporia cocos (strain MD-104)</name>
    <name type="common">Brown rot fungus</name>
    <dbReference type="NCBI Taxonomy" id="742152"/>
    <lineage>
        <taxon>Eukaryota</taxon>
        <taxon>Fungi</taxon>
        <taxon>Dikarya</taxon>
        <taxon>Basidiomycota</taxon>
        <taxon>Agaricomycotina</taxon>
        <taxon>Agaricomycetes</taxon>
        <taxon>Polyporales</taxon>
        <taxon>Phaeolaceae</taxon>
        <taxon>Wolfiporia</taxon>
    </lineage>
</organism>
<dbReference type="InterPro" id="IPR036864">
    <property type="entry name" value="Zn2-C6_fun-type_DNA-bd_sf"/>
</dbReference>
<feature type="domain" description="Zn(2)-C6 fungal-type" evidence="4">
    <location>
        <begin position="57"/>
        <end position="90"/>
    </location>
</feature>
<keyword evidence="2" id="KW-0539">Nucleus</keyword>
<dbReference type="InterPro" id="IPR007219">
    <property type="entry name" value="XnlR_reg_dom"/>
</dbReference>
<dbReference type="GO" id="GO:0000981">
    <property type="term" value="F:DNA-binding transcription factor activity, RNA polymerase II-specific"/>
    <property type="evidence" value="ECO:0007669"/>
    <property type="project" value="InterPro"/>
</dbReference>
<feature type="compositionally biased region" description="Low complexity" evidence="3">
    <location>
        <begin position="224"/>
        <end position="240"/>
    </location>
</feature>
<dbReference type="EMBL" id="KB468146">
    <property type="protein sequence ID" value="PCH43649.1"/>
    <property type="molecule type" value="Genomic_DNA"/>
</dbReference>
<dbReference type="InterPro" id="IPR001138">
    <property type="entry name" value="Zn2Cys6_DnaBD"/>
</dbReference>
<feature type="region of interest" description="Disordered" evidence="3">
    <location>
        <begin position="142"/>
        <end position="167"/>
    </location>
</feature>
<evidence type="ECO:0000256" key="1">
    <source>
        <dbReference type="ARBA" id="ARBA00022723"/>
    </source>
</evidence>
<dbReference type="SMART" id="SM00066">
    <property type="entry name" value="GAL4"/>
    <property type="match status" value="1"/>
</dbReference>
<feature type="compositionally biased region" description="Polar residues" evidence="3">
    <location>
        <begin position="975"/>
        <end position="989"/>
    </location>
</feature>
<accession>A0A2H3JXL8</accession>
<proteinExistence type="predicted"/>
<dbReference type="PROSITE" id="PS00463">
    <property type="entry name" value="ZN2_CY6_FUNGAL_1"/>
    <property type="match status" value="1"/>
</dbReference>
<feature type="compositionally biased region" description="Polar residues" evidence="3">
    <location>
        <begin position="147"/>
        <end position="163"/>
    </location>
</feature>
<feature type="region of interest" description="Disordered" evidence="3">
    <location>
        <begin position="1024"/>
        <end position="1049"/>
    </location>
</feature>
<dbReference type="SUPFAM" id="SSF57701">
    <property type="entry name" value="Zn2/Cys6 DNA-binding domain"/>
    <property type="match status" value="1"/>
</dbReference>
<dbReference type="Proteomes" id="UP000218811">
    <property type="component" value="Unassembled WGS sequence"/>
</dbReference>
<evidence type="ECO:0000313" key="6">
    <source>
        <dbReference type="Proteomes" id="UP000218811"/>
    </source>
</evidence>
<dbReference type="Gene3D" id="4.10.240.10">
    <property type="entry name" value="Zn(2)-C6 fungal-type DNA-binding domain"/>
    <property type="match status" value="1"/>
</dbReference>
<keyword evidence="6" id="KW-1185">Reference proteome</keyword>
<feature type="region of interest" description="Disordered" evidence="3">
    <location>
        <begin position="964"/>
        <end position="989"/>
    </location>
</feature>
<sequence length="1049" mass="118217">MPAADSFERTTVIDLEEHASLDPAYSIAAASRSSDAYYALDSSADEPKSKRRKIERACDFCRRRKTKCDGPRMQHNVCSNCLQTNRSCTYLETSKPRGPPKAYVVALEDRVEKMQALLKRLRPEADFTPELGPPVIRDSWKTDASEIASSSQPEAVQTAQAPATSGARGHTLLPFATAIPPPGCTFDGQPSAFSLQAQSGASRARHRRSRRQLRPPRTATGSGESPSSNVNDTSSGSSISDTDEEESAVELSLVQGMTQLTLRGLRPTHVTGQQPIDGQWRFHGKASSFKLINATRELKQRHMDECVGNNPRQSPDMPPSNEQLVRFAPRRRQYWESLPWEISFEGADRSTTPSFIMSHFPPLDLANSLVELFFARNNSLFPLLHRPTFDRQWNDRLYETDMWYAGVCMAMFSVASRWSDDPRILPDEVAEKAPPKSESDDAWALAGWKYVDVALDVHRRRRSLFLPTNLFEVQTLVLMAMYFRGTVAHAESWTLISIGIRKAQDVGAHRRKVYGRKPTVEEELWKRAIWHLIVIDRLGSVLVGRPCCAREEDFDLDWPLEVDDEYWENEDPHLAFQQPEGKPAIVTAFVYWAKLSRISAFVLRTLYALGRSKQPLGLVGPRWREETLSLLNGAMLEWIDSLPSHLKWSTTMEDDIFTSQSALLHMSYYLVQISIYRPFIPVPHMQSAERHGHRQQAPDKLSALSICASAAKAGTHILEVLLHKGFPRNTVVVHYAFVYAGVLVVNLWNQIAKEGRHEAWRTRVPSAEMLPAVEAQTKELLQLINLLDNMRPRWELAREASDTIKESLPPFLLPELDSTSSTEKSTRNGTDDQPEQTALPFRFVSSERSYDARGQHGYTPTDLPSSLNPSSSRIFGHSMAHDDVPSSYEDLSHLWNMHDFPASARRSSFIIPEEYSSQDDWAPFEPRLSMQHSRSIPYFHPSHRAPASGVGYQARSYLDISRQPTDGASSHDMRTSCTGVGGSNISNSQASVKRERVDDAAIQLLQDSYLYASLHSRPVLSPELGSVHRPAGLPTLQEQPESWERSRHL</sequence>
<dbReference type="PANTHER" id="PTHR46910:SF38">
    <property type="entry name" value="ZN(2)-C6 FUNGAL-TYPE DOMAIN-CONTAINING PROTEIN"/>
    <property type="match status" value="1"/>
</dbReference>
<dbReference type="GO" id="GO:0006351">
    <property type="term" value="P:DNA-templated transcription"/>
    <property type="evidence" value="ECO:0007669"/>
    <property type="project" value="InterPro"/>
</dbReference>
<evidence type="ECO:0000313" key="5">
    <source>
        <dbReference type="EMBL" id="PCH43649.1"/>
    </source>
</evidence>
<dbReference type="PROSITE" id="PS50048">
    <property type="entry name" value="ZN2_CY6_FUNGAL_2"/>
    <property type="match status" value="1"/>
</dbReference>
<dbReference type="OMA" id="CTYLEGS"/>
<dbReference type="CDD" id="cd00067">
    <property type="entry name" value="GAL4"/>
    <property type="match status" value="1"/>
</dbReference>